<feature type="compositionally biased region" description="Basic and acidic residues" evidence="1">
    <location>
        <begin position="1011"/>
        <end position="1120"/>
    </location>
</feature>
<feature type="region of interest" description="Disordered" evidence="1">
    <location>
        <begin position="675"/>
        <end position="735"/>
    </location>
</feature>
<feature type="compositionally biased region" description="Basic and acidic residues" evidence="1">
    <location>
        <begin position="811"/>
        <end position="827"/>
    </location>
</feature>
<feature type="compositionally biased region" description="Basic and acidic residues" evidence="1">
    <location>
        <begin position="683"/>
        <end position="735"/>
    </location>
</feature>
<feature type="compositionally biased region" description="Basic and acidic residues" evidence="1">
    <location>
        <begin position="758"/>
        <end position="768"/>
    </location>
</feature>
<feature type="compositionally biased region" description="Basic and acidic residues" evidence="1">
    <location>
        <begin position="1994"/>
        <end position="2010"/>
    </location>
</feature>
<feature type="compositionally biased region" description="Basic and acidic residues" evidence="1">
    <location>
        <begin position="942"/>
        <end position="956"/>
    </location>
</feature>
<feature type="region of interest" description="Disordered" evidence="1">
    <location>
        <begin position="523"/>
        <end position="577"/>
    </location>
</feature>
<feature type="compositionally biased region" description="Basic and acidic residues" evidence="1">
    <location>
        <begin position="1621"/>
        <end position="1647"/>
    </location>
</feature>
<feature type="region of interest" description="Disordered" evidence="1">
    <location>
        <begin position="2043"/>
        <end position="2129"/>
    </location>
</feature>
<feature type="compositionally biased region" description="Polar residues" evidence="1">
    <location>
        <begin position="1852"/>
        <end position="1861"/>
    </location>
</feature>
<evidence type="ECO:0000313" key="3">
    <source>
        <dbReference type="EMBL" id="CAD7225489.1"/>
    </source>
</evidence>
<dbReference type="Pfam" id="PF12510">
    <property type="entry name" value="Smoothelin"/>
    <property type="match status" value="1"/>
</dbReference>
<dbReference type="InterPro" id="IPR022189">
    <property type="entry name" value="SMTN"/>
</dbReference>
<feature type="compositionally biased region" description="Basic and acidic residues" evidence="1">
    <location>
        <begin position="550"/>
        <end position="560"/>
    </location>
</feature>
<feature type="compositionally biased region" description="Polar residues" evidence="1">
    <location>
        <begin position="1141"/>
        <end position="1150"/>
    </location>
</feature>
<feature type="compositionally biased region" description="Low complexity" evidence="1">
    <location>
        <begin position="295"/>
        <end position="304"/>
    </location>
</feature>
<feature type="compositionally biased region" description="Basic and acidic residues" evidence="1">
    <location>
        <begin position="1578"/>
        <end position="1589"/>
    </location>
</feature>
<feature type="compositionally biased region" description="Basic and acidic residues" evidence="1">
    <location>
        <begin position="980"/>
        <end position="1002"/>
    </location>
</feature>
<dbReference type="OrthoDB" id="6381429at2759"/>
<feature type="compositionally biased region" description="Polar residues" evidence="1">
    <location>
        <begin position="1438"/>
        <end position="1452"/>
    </location>
</feature>
<feature type="region of interest" description="Disordered" evidence="1">
    <location>
        <begin position="1424"/>
        <end position="1459"/>
    </location>
</feature>
<feature type="domain" description="Smoothelin" evidence="2">
    <location>
        <begin position="627"/>
        <end position="662"/>
    </location>
</feature>
<feature type="compositionally biased region" description="Basic and acidic residues" evidence="1">
    <location>
        <begin position="1665"/>
        <end position="1694"/>
    </location>
</feature>
<feature type="compositionally biased region" description="Low complexity" evidence="1">
    <location>
        <begin position="374"/>
        <end position="383"/>
    </location>
</feature>
<feature type="compositionally biased region" description="Polar residues" evidence="1">
    <location>
        <begin position="1195"/>
        <end position="1205"/>
    </location>
</feature>
<sequence length="2129" mass="237819">MATGDGCAIRTWETYLISSDGTGITVKGQEHQHGGCRLEECRRRGSAPTDGLVPRRANPESNPRLVACFAGFAGVCFKPSQALKGIPQTRPHLVVTTEWQTCSDFNEKREIRKHMNRIREQRLAAFYSNDDEGNDSDSPMTTSGDSRSEFRMSVKSVTQPITGAGIEVRMDKEGRTDSVTARNVRLGALTMRTGRQEEFEGLDSSTGLIDTSGDQEKVVIVDTGKKGDETVVSITKSTYYTTKERLAGESFASMKNREIADSTSPTLSKRKLFSKGAIDYQEESLSEDEKPALMTTSTTTSTRKISTDSRSSKSGVESSTASSRRKTSNSGIPTATGARKSSGARKGSIGSPGSSDSERRRSPPTTGERKTSVSKKSSTSSAIARKKLDEGKADTVEKTTEYRTGKSGIAKLSTVSTYSVGHGGSTVTTTSSTTRNIASDGTGAEPHVQTWTKETVTETSSTSPETIIHSRTIKTGSAMASVVTSDNVARSPSLGSYINTLAKTEDEQEGGQQETFITELISSGVESPAPASSSPPPKASASDDTGSDTSSRRSSVDRTRKSSSPHHGKRASFSRSIKPDVRPTEMDIISYWNAYKVSVEDLTQMYFRQEVTVEEIILLITRKYIIIEEIESIEILEQMLEVIQDFDTRRQIRAQIRVLRKRSLAESSLTTESSYRASSSVRSRRDEKTSDSKAHDVDLIPTKEEPSRVEQEEVVMEKVEQKPLDKAPKKSEVEKPTASLLTGMAYLGAFSEKLVTKNDEEEVKKDLAPGEDEEDRGIVPVKDETVLEPSTPKYGQITVEIPIPVDDDEVPDKPDEEAPKTTREDVSVLKPAVVETPVGESAQEFTFKLDEKRVIEESVDKPEKDFSPKRKSTEDLVRQTKQRDEPNEGKFSPFSSPSLRRKPVSSYPMDDEDGDFLPRSPTTTSRCPEAVEEPLPKTSTPVKKEEKLPTQRRSELELENEDETETTAVTSTSWEFKLSPVEDKPSPDFPKVEDQKKLKPSEETTVASLKKKSDSYKRQWPEEEPLKSVDLLRHPAESHRPERRSVEDLKSPSLVRDDHHRPTSDKPTTDKPAERRPTSDKPAERSDKPAERRPTSDKPAERSDKPAERLSDVPAERELVSDSPVVERQPKTGREPARTGSFKSSTLNSIKSKFEVVQKEVDNTGCALHGGSPKPVPTIISSLIGKFESSRHSSGDTSPCDSPPTTRKAKDQKTTKPRDASPKGSPSRRKSEHKRPDAPKTDQTQEPTPYARPEGMDIVTFWEAYEVNTEDIVRMWTVKKVTVEEMVTLLVYKKILIQRIHDISLLEHMVDRVKDYDDRLAIRNRIREMKKKPADKATDKKTPEKPQQQVTARQTSQSPTRDSQSPVVYNREVQLLKEKYFDSVQPLYDAERRRSDAKQIDKQLPLTLAESVDCEYLEEFDMPSTEEDQFRGIHNKSSRQPQTKRPSPSPTRKPQLRPEEEELIQVWTSRKLDANDAVAFYLSKEIKVEEILILIVHKLITIEEIFSVEILEELLKIVKEYDIRSRLRVQIRHLQKEGIVTMLDDGTTDFSQLQTVSPEEAKTKSPRAASTSPQRPRGKVDTSRFEKAPQPEPEEPSPKKQPTTAPKKIDISIFERPSVFEARRKEEQPEQKTLAKEPVKQKPDELKLGSPARETTPKSPTPKSPTRETPKSPTRETPKSPTRETPKSPTRETPKVASPTRETPTTRETPKSKTPTRDTPKVASPTRETPKVASAPRETPKTASPMRETTKMASPMREKVEPLKKTSPVRERPVQEKPQKEKPVSPDVDKPVWKTDDVRKPKEEKPTSDVTTKPKKDILLSDIAPALLELDLVPTPGPKPSEEPKKPSETSATARSKQYTQYMDEVKNTSFDELSELLNIPELKQKRVPEAPQPATTKEGPEPVQEEELLPSAPPEEKPTEELKKPKKSPSKPATSPAKSSTKPRQPKEKSPVKAKTSSPKSTERKRPTSKSPTKAPRKEPAPTSSTTSPTTRRSRDTTKKPKIPKEDLGTTRPFSPLRDTNDRNYSPSRVWERALRHPCCQGGEMSEACHHPHHPVTKGRPESPARPPRQRPDEKPCTRTHKTTPATSDKGDSPTKHSPSHRPSWDSQGDTTADEEEGRRRPRRSPVQ</sequence>
<name>A0A7R8W5V0_9CRUS</name>
<feature type="compositionally biased region" description="Polar residues" evidence="1">
    <location>
        <begin position="315"/>
        <end position="333"/>
    </location>
</feature>
<feature type="compositionally biased region" description="Basic residues" evidence="1">
    <location>
        <begin position="561"/>
        <end position="572"/>
    </location>
</feature>
<feature type="compositionally biased region" description="Basic and acidic residues" evidence="1">
    <location>
        <begin position="1128"/>
        <end position="1137"/>
    </location>
</feature>
<feature type="compositionally biased region" description="Low complexity" evidence="1">
    <location>
        <begin position="539"/>
        <end position="549"/>
    </location>
</feature>
<feature type="compositionally biased region" description="Low complexity" evidence="1">
    <location>
        <begin position="1931"/>
        <end position="1944"/>
    </location>
</feature>
<accession>A0A7R8W5V0</accession>
<feature type="compositionally biased region" description="Basic and acidic residues" evidence="1">
    <location>
        <begin position="1327"/>
        <end position="1344"/>
    </location>
</feature>
<evidence type="ECO:0000259" key="2">
    <source>
        <dbReference type="Pfam" id="PF12510"/>
    </source>
</evidence>
<gene>
    <name evidence="3" type="ORF">CTOB1V02_LOCUS3429</name>
</gene>
<feature type="region of interest" description="Disordered" evidence="1">
    <location>
        <begin position="126"/>
        <end position="151"/>
    </location>
</feature>
<feature type="compositionally biased region" description="Low complexity" evidence="1">
    <location>
        <begin position="1983"/>
        <end position="1992"/>
    </location>
</feature>
<feature type="compositionally biased region" description="Basic and acidic residues" evidence="1">
    <location>
        <begin position="1208"/>
        <end position="1221"/>
    </location>
</feature>
<feature type="compositionally biased region" description="Low complexity" evidence="1">
    <location>
        <begin position="418"/>
        <end position="434"/>
    </location>
</feature>
<organism evidence="3">
    <name type="scientific">Cyprideis torosa</name>
    <dbReference type="NCBI Taxonomy" id="163714"/>
    <lineage>
        <taxon>Eukaryota</taxon>
        <taxon>Metazoa</taxon>
        <taxon>Ecdysozoa</taxon>
        <taxon>Arthropoda</taxon>
        <taxon>Crustacea</taxon>
        <taxon>Oligostraca</taxon>
        <taxon>Ostracoda</taxon>
        <taxon>Podocopa</taxon>
        <taxon>Podocopida</taxon>
        <taxon>Cytherocopina</taxon>
        <taxon>Cytheroidea</taxon>
        <taxon>Cytherideidae</taxon>
        <taxon>Cyprideis</taxon>
    </lineage>
</organism>
<evidence type="ECO:0000256" key="1">
    <source>
        <dbReference type="SAM" id="MobiDB-lite"/>
    </source>
</evidence>
<feature type="region of interest" description="Disordered" evidence="1">
    <location>
        <begin position="758"/>
        <end position="1150"/>
    </location>
</feature>
<feature type="compositionally biased region" description="Polar residues" evidence="1">
    <location>
        <begin position="136"/>
        <end position="145"/>
    </location>
</feature>
<reference evidence="3" key="1">
    <citation type="submission" date="2020-11" db="EMBL/GenBank/DDBJ databases">
        <authorList>
            <person name="Tran Van P."/>
        </authorList>
    </citation>
    <scope>NUCLEOTIDE SEQUENCE</scope>
</reference>
<feature type="compositionally biased region" description="Basic and acidic residues" evidence="1">
    <location>
        <begin position="356"/>
        <end position="371"/>
    </location>
</feature>
<feature type="compositionally biased region" description="Basic and acidic residues" evidence="1">
    <location>
        <begin position="1704"/>
        <end position="1720"/>
    </location>
</feature>
<feature type="region of interest" description="Disordered" evidence="1">
    <location>
        <begin position="281"/>
        <end position="394"/>
    </location>
</feature>
<feature type="region of interest" description="Disordered" evidence="1">
    <location>
        <begin position="1327"/>
        <end position="1368"/>
    </location>
</feature>
<feature type="compositionally biased region" description="Polar residues" evidence="1">
    <location>
        <begin position="1345"/>
        <end position="1367"/>
    </location>
</feature>
<feature type="region of interest" description="Disordered" evidence="1">
    <location>
        <begin position="418"/>
        <end position="445"/>
    </location>
</feature>
<proteinExistence type="predicted"/>
<feature type="compositionally biased region" description="Basic and acidic residues" evidence="1">
    <location>
        <begin position="1756"/>
        <end position="1819"/>
    </location>
</feature>
<feature type="compositionally biased region" description="Basic and acidic residues" evidence="1">
    <location>
        <begin position="1915"/>
        <end position="1924"/>
    </location>
</feature>
<feature type="region of interest" description="Disordered" evidence="1">
    <location>
        <begin position="1188"/>
        <end position="1255"/>
    </location>
</feature>
<feature type="compositionally biased region" description="Basic and acidic residues" evidence="1">
    <location>
        <begin position="847"/>
        <end position="888"/>
    </location>
</feature>
<dbReference type="EMBL" id="OB660585">
    <property type="protein sequence ID" value="CAD7225489.1"/>
    <property type="molecule type" value="Genomic_DNA"/>
</dbReference>
<protein>
    <recommendedName>
        <fullName evidence="2">Smoothelin domain-containing protein</fullName>
    </recommendedName>
</protein>
<feature type="non-terminal residue" evidence="3">
    <location>
        <position position="1"/>
    </location>
</feature>
<feature type="region of interest" description="Disordered" evidence="1">
    <location>
        <begin position="1553"/>
        <end position="2030"/>
    </location>
</feature>